<dbReference type="InterPro" id="IPR001633">
    <property type="entry name" value="EAL_dom"/>
</dbReference>
<keyword evidence="3" id="KW-1185">Reference proteome</keyword>
<comment type="caution">
    <text evidence="2">The sequence shown here is derived from an EMBL/GenBank/DDBJ whole genome shotgun (WGS) entry which is preliminary data.</text>
</comment>
<evidence type="ECO:0000259" key="1">
    <source>
        <dbReference type="PROSITE" id="PS50883"/>
    </source>
</evidence>
<dbReference type="EMBL" id="JBEPMX010000006">
    <property type="protein sequence ID" value="MET3683286.1"/>
    <property type="molecule type" value="Genomic_DNA"/>
</dbReference>
<gene>
    <name evidence="2" type="ORF">ABID56_001381</name>
</gene>
<dbReference type="SMART" id="SM00052">
    <property type="entry name" value="EAL"/>
    <property type="match status" value="1"/>
</dbReference>
<dbReference type="InterPro" id="IPR050706">
    <property type="entry name" value="Cyclic-di-GMP_PDE-like"/>
</dbReference>
<dbReference type="Pfam" id="PF00563">
    <property type="entry name" value="EAL"/>
    <property type="match status" value="1"/>
</dbReference>
<dbReference type="PROSITE" id="PS50883">
    <property type="entry name" value="EAL"/>
    <property type="match status" value="1"/>
</dbReference>
<name>A0ABV2KUM8_9BACI</name>
<protein>
    <submittedName>
        <fullName evidence="2">EAL domain-containing protein (Putative c-di-GMP-specific phosphodiesterase class I)</fullName>
    </submittedName>
</protein>
<reference evidence="2 3" key="1">
    <citation type="submission" date="2024-06" db="EMBL/GenBank/DDBJ databases">
        <title>Genomic Encyclopedia of Type Strains, Phase IV (KMG-IV): sequencing the most valuable type-strain genomes for metagenomic binning, comparative biology and taxonomic classification.</title>
        <authorList>
            <person name="Goeker M."/>
        </authorList>
    </citation>
    <scope>NUCLEOTIDE SEQUENCE [LARGE SCALE GENOMIC DNA]</scope>
    <source>
        <strain evidence="2 3">DSM 23520</strain>
    </source>
</reference>
<dbReference type="CDD" id="cd01948">
    <property type="entry name" value="EAL"/>
    <property type="match status" value="1"/>
</dbReference>
<organism evidence="2 3">
    <name type="scientific">Alkalibacillus flavidus</name>
    <dbReference type="NCBI Taxonomy" id="546021"/>
    <lineage>
        <taxon>Bacteria</taxon>
        <taxon>Bacillati</taxon>
        <taxon>Bacillota</taxon>
        <taxon>Bacilli</taxon>
        <taxon>Bacillales</taxon>
        <taxon>Bacillaceae</taxon>
        <taxon>Alkalibacillus</taxon>
    </lineage>
</organism>
<dbReference type="InterPro" id="IPR035919">
    <property type="entry name" value="EAL_sf"/>
</dbReference>
<dbReference type="SUPFAM" id="SSF141868">
    <property type="entry name" value="EAL domain-like"/>
    <property type="match status" value="1"/>
</dbReference>
<dbReference type="PANTHER" id="PTHR33121:SF76">
    <property type="entry name" value="SIGNALING PROTEIN"/>
    <property type="match status" value="1"/>
</dbReference>
<dbReference type="PANTHER" id="PTHR33121">
    <property type="entry name" value="CYCLIC DI-GMP PHOSPHODIESTERASE PDEF"/>
    <property type="match status" value="1"/>
</dbReference>
<evidence type="ECO:0000313" key="3">
    <source>
        <dbReference type="Proteomes" id="UP001549167"/>
    </source>
</evidence>
<dbReference type="Proteomes" id="UP001549167">
    <property type="component" value="Unassembled WGS sequence"/>
</dbReference>
<feature type="domain" description="EAL" evidence="1">
    <location>
        <begin position="1"/>
        <end position="248"/>
    </location>
</feature>
<accession>A0ABV2KUM8</accession>
<dbReference type="Gene3D" id="3.20.20.450">
    <property type="entry name" value="EAL domain"/>
    <property type="match status" value="1"/>
</dbReference>
<proteinExistence type="predicted"/>
<dbReference type="RefSeq" id="WP_354219868.1">
    <property type="nucleotide sequence ID" value="NZ_JBEPMX010000006.1"/>
</dbReference>
<sequence>MSQAIQNMIDKSDFTHNYQLIFDVSSQRPFGFEILFRSYHFNNPETAFHEAFQSDLLYSLEITSINKAITQIDSCILETDKSFKIFINIFSSTILHNDLLPAMESIIANTNITPDKIVFEITEHDKTVDDALFIQATERLKKRGFHIAIDDLGKSGSSLKRVIDLNPSYIKLDKFFANGLNQSFAKQTMIQSLMSFCHEQDTTLIVEGIEQPDEWYIAKQIGVTNAQGFLLSRPDTLQRAMESLRIPL</sequence>
<evidence type="ECO:0000313" key="2">
    <source>
        <dbReference type="EMBL" id="MET3683286.1"/>
    </source>
</evidence>